<name>A0A0D0B9U4_9AGAM</name>
<dbReference type="AlphaFoldDB" id="A0A0D0B9U4"/>
<reference evidence="2 3" key="1">
    <citation type="submission" date="2014-04" db="EMBL/GenBank/DDBJ databases">
        <authorList>
            <consortium name="DOE Joint Genome Institute"/>
            <person name="Kuo A."/>
            <person name="Ruytinx J."/>
            <person name="Rineau F."/>
            <person name="Colpaert J."/>
            <person name="Kohler A."/>
            <person name="Nagy L.G."/>
            <person name="Floudas D."/>
            <person name="Copeland A."/>
            <person name="Barry K.W."/>
            <person name="Cichocki N."/>
            <person name="Veneault-Fourrey C."/>
            <person name="LaButti K."/>
            <person name="Lindquist E.A."/>
            <person name="Lipzen A."/>
            <person name="Lundell T."/>
            <person name="Morin E."/>
            <person name="Murat C."/>
            <person name="Sun H."/>
            <person name="Tunlid A."/>
            <person name="Henrissat B."/>
            <person name="Grigoriev I.V."/>
            <person name="Hibbett D.S."/>
            <person name="Martin F."/>
            <person name="Nordberg H.P."/>
            <person name="Cantor M.N."/>
            <person name="Hua S.X."/>
        </authorList>
    </citation>
    <scope>NUCLEOTIDE SEQUENCE [LARGE SCALE GENOMIC DNA]</scope>
    <source>
        <strain evidence="2 3">UH-Slu-Lm8-n1</strain>
    </source>
</reference>
<organism evidence="2 3">
    <name type="scientific">Suillus luteus UH-Slu-Lm8-n1</name>
    <dbReference type="NCBI Taxonomy" id="930992"/>
    <lineage>
        <taxon>Eukaryota</taxon>
        <taxon>Fungi</taxon>
        <taxon>Dikarya</taxon>
        <taxon>Basidiomycota</taxon>
        <taxon>Agaricomycotina</taxon>
        <taxon>Agaricomycetes</taxon>
        <taxon>Agaricomycetidae</taxon>
        <taxon>Boletales</taxon>
        <taxon>Suillineae</taxon>
        <taxon>Suillaceae</taxon>
        <taxon>Suillus</taxon>
    </lineage>
</organism>
<accession>A0A0D0B9U4</accession>
<dbReference type="EMBL" id="KN835302">
    <property type="protein sequence ID" value="KIK40438.1"/>
    <property type="molecule type" value="Genomic_DNA"/>
</dbReference>
<dbReference type="InterPro" id="IPR058353">
    <property type="entry name" value="DUF8040"/>
</dbReference>
<sequence length="60" mass="7133">YVSLEKQLAIFLYSCMIGLTIQHVGEQFQRSNDTISCYFHKMLVIFLSNLFYQKYITFPT</sequence>
<dbReference type="HOGENOM" id="CLU_200854_1_0_1"/>
<dbReference type="InParanoid" id="A0A0D0B9U4"/>
<proteinExistence type="predicted"/>
<dbReference type="Pfam" id="PF26138">
    <property type="entry name" value="DUF8040"/>
    <property type="match status" value="1"/>
</dbReference>
<evidence type="ECO:0000259" key="1">
    <source>
        <dbReference type="Pfam" id="PF26138"/>
    </source>
</evidence>
<dbReference type="OrthoDB" id="2430314at2759"/>
<reference evidence="3" key="2">
    <citation type="submission" date="2015-01" db="EMBL/GenBank/DDBJ databases">
        <title>Evolutionary Origins and Diversification of the Mycorrhizal Mutualists.</title>
        <authorList>
            <consortium name="DOE Joint Genome Institute"/>
            <consortium name="Mycorrhizal Genomics Consortium"/>
            <person name="Kohler A."/>
            <person name="Kuo A."/>
            <person name="Nagy L.G."/>
            <person name="Floudas D."/>
            <person name="Copeland A."/>
            <person name="Barry K.W."/>
            <person name="Cichocki N."/>
            <person name="Veneault-Fourrey C."/>
            <person name="LaButti K."/>
            <person name="Lindquist E.A."/>
            <person name="Lipzen A."/>
            <person name="Lundell T."/>
            <person name="Morin E."/>
            <person name="Murat C."/>
            <person name="Riley R."/>
            <person name="Ohm R."/>
            <person name="Sun H."/>
            <person name="Tunlid A."/>
            <person name="Henrissat B."/>
            <person name="Grigoriev I.V."/>
            <person name="Hibbett D.S."/>
            <person name="Martin F."/>
        </authorList>
    </citation>
    <scope>NUCLEOTIDE SEQUENCE [LARGE SCALE GENOMIC DNA]</scope>
    <source>
        <strain evidence="3">UH-Slu-Lm8-n1</strain>
    </source>
</reference>
<feature type="non-terminal residue" evidence="2">
    <location>
        <position position="1"/>
    </location>
</feature>
<evidence type="ECO:0000313" key="3">
    <source>
        <dbReference type="Proteomes" id="UP000054485"/>
    </source>
</evidence>
<dbReference type="Proteomes" id="UP000054485">
    <property type="component" value="Unassembled WGS sequence"/>
</dbReference>
<feature type="domain" description="DUF8040" evidence="1">
    <location>
        <begin position="1"/>
        <end position="46"/>
    </location>
</feature>
<keyword evidence="3" id="KW-1185">Reference proteome</keyword>
<dbReference type="STRING" id="930992.A0A0D0B9U4"/>
<protein>
    <recommendedName>
        <fullName evidence="1">DUF8040 domain-containing protein</fullName>
    </recommendedName>
</protein>
<evidence type="ECO:0000313" key="2">
    <source>
        <dbReference type="EMBL" id="KIK40438.1"/>
    </source>
</evidence>
<feature type="non-terminal residue" evidence="2">
    <location>
        <position position="60"/>
    </location>
</feature>
<gene>
    <name evidence="2" type="ORF">CY34DRAFT_40113</name>
</gene>